<dbReference type="Pfam" id="PF03205">
    <property type="entry name" value="MobB"/>
    <property type="match status" value="1"/>
</dbReference>
<reference evidence="2 3" key="1">
    <citation type="journal article" date="2011" name="Front. Microbiol.">
        <title>Genomic signatures of strain selection and enhancement in Bacillus atrophaeus var. globigii, a historical biowarfare simulant.</title>
        <authorList>
            <person name="Gibbons H.S."/>
            <person name="Broomall S.M."/>
            <person name="McNew L.A."/>
            <person name="Daligault H."/>
            <person name="Chapman C."/>
            <person name="Bruce D."/>
            <person name="Karavis M."/>
            <person name="Krepps M."/>
            <person name="McGregor P.A."/>
            <person name="Hong C."/>
            <person name="Park K.H."/>
            <person name="Akmal A."/>
            <person name="Feldman A."/>
            <person name="Lin J.S."/>
            <person name="Chang W.E."/>
            <person name="Higgs B.W."/>
            <person name="Demirev P."/>
            <person name="Lindquist J."/>
            <person name="Liem A."/>
            <person name="Fochler E."/>
            <person name="Read T.D."/>
            <person name="Tapia R."/>
            <person name="Johnson S."/>
            <person name="Bishop-Lilly K.A."/>
            <person name="Detter C."/>
            <person name="Han C."/>
            <person name="Sozhamannan S."/>
            <person name="Rosenzweig C.N."/>
            <person name="Skowronski E.W."/>
        </authorList>
    </citation>
    <scope>NUCLEOTIDE SEQUENCE [LARGE SCALE GENOMIC DNA]</scope>
    <source>
        <strain evidence="2 3">1942</strain>
    </source>
</reference>
<name>A0ABN3Z817_BACA1</name>
<feature type="domain" description="Molybdopterin-guanine dinucleotide biosynthesis protein B (MobB)" evidence="1">
    <location>
        <begin position="9"/>
        <end position="139"/>
    </location>
</feature>
<dbReference type="SUPFAM" id="SSF52540">
    <property type="entry name" value="P-loop containing nucleoside triphosphate hydrolases"/>
    <property type="match status" value="1"/>
</dbReference>
<evidence type="ECO:0000313" key="2">
    <source>
        <dbReference type="EMBL" id="ADP31936.1"/>
    </source>
</evidence>
<dbReference type="PANTHER" id="PTHR40072:SF1">
    <property type="entry name" value="MOLYBDOPTERIN-GUANINE DINUCLEOTIDE BIOSYNTHESIS ADAPTER PROTEIN"/>
    <property type="match status" value="1"/>
</dbReference>
<organism evidence="2 3">
    <name type="scientific">Bacillus atrophaeus (strain 1942)</name>
    <dbReference type="NCBI Taxonomy" id="720555"/>
    <lineage>
        <taxon>Bacteria</taxon>
        <taxon>Bacillati</taxon>
        <taxon>Bacillota</taxon>
        <taxon>Bacilli</taxon>
        <taxon>Bacillales</taxon>
        <taxon>Bacillaceae</taxon>
        <taxon>Bacillus</taxon>
    </lineage>
</organism>
<dbReference type="InterPro" id="IPR004435">
    <property type="entry name" value="MobB_dom"/>
</dbReference>
<evidence type="ECO:0000313" key="3">
    <source>
        <dbReference type="Proteomes" id="UP000006867"/>
    </source>
</evidence>
<gene>
    <name evidence="2" type="ordered locus">BATR1942_04910</name>
</gene>
<evidence type="ECO:0000259" key="1">
    <source>
        <dbReference type="Pfam" id="PF03205"/>
    </source>
</evidence>
<keyword evidence="3" id="KW-1185">Reference proteome</keyword>
<dbReference type="CDD" id="cd03116">
    <property type="entry name" value="MobB"/>
    <property type="match status" value="1"/>
</dbReference>
<protein>
    <submittedName>
        <fullName evidence="2">Molybdopterin-guanine dinucleotide biosynthesis protein B</fullName>
    </submittedName>
</protein>
<sequence length="174" mass="19153">MALDRPLPILQIIGYQNSGKTTFIERVLREAARQGLHAGCLKHHGHGGEPEAFTEGKDTDRYSEAGAAASAVEGAGVLQLTARRQWDLHQLIELYRFLDVDCLLVEGFKKASYPKVVILKETSEWRELQQLDHIIAVICRKKEHVTVQSGAPVFHADDPAAIAFVLSQLKGGSA</sequence>
<dbReference type="RefSeq" id="WP_003327247.1">
    <property type="nucleotide sequence ID" value="NC_014639.1"/>
</dbReference>
<dbReference type="PANTHER" id="PTHR40072">
    <property type="entry name" value="MOLYBDOPTERIN-GUANINE DINUCLEOTIDE BIOSYNTHESIS ADAPTER PROTEIN-RELATED"/>
    <property type="match status" value="1"/>
</dbReference>
<dbReference type="EMBL" id="CP002207">
    <property type="protein sequence ID" value="ADP31936.1"/>
    <property type="molecule type" value="Genomic_DNA"/>
</dbReference>
<dbReference type="Proteomes" id="UP000006867">
    <property type="component" value="Chromosome"/>
</dbReference>
<dbReference type="InterPro" id="IPR052539">
    <property type="entry name" value="MGD_biosynthesis_adapter"/>
</dbReference>
<dbReference type="Gene3D" id="3.40.50.300">
    <property type="entry name" value="P-loop containing nucleotide triphosphate hydrolases"/>
    <property type="match status" value="1"/>
</dbReference>
<dbReference type="NCBIfam" id="TIGR00176">
    <property type="entry name" value="mobB"/>
    <property type="match status" value="1"/>
</dbReference>
<accession>A0ABN3Z817</accession>
<dbReference type="InterPro" id="IPR027417">
    <property type="entry name" value="P-loop_NTPase"/>
</dbReference>
<proteinExistence type="predicted"/>